<keyword evidence="3" id="KW-0813">Transport</keyword>
<dbReference type="FunFam" id="1.10.287.110:FF:000006">
    <property type="entry name" value="Import inner membrane translocase subunit TIM16"/>
    <property type="match status" value="1"/>
</dbReference>
<evidence type="ECO:0000256" key="1">
    <source>
        <dbReference type="ARBA" id="ARBA00004443"/>
    </source>
</evidence>
<evidence type="ECO:0000256" key="5">
    <source>
        <dbReference type="ARBA" id="ARBA00022927"/>
    </source>
</evidence>
<comment type="similarity">
    <text evidence="2">Belongs to the TIM16/PAM16 family.</text>
</comment>
<protein>
    <recommendedName>
        <fullName evidence="10">Mitochondrial import inner membrane translocase subunit tim-16</fullName>
    </recommendedName>
</protein>
<keyword evidence="11" id="KW-1185">Reference proteome</keyword>
<evidence type="ECO:0000256" key="8">
    <source>
        <dbReference type="ARBA" id="ARBA00023136"/>
    </source>
</evidence>
<evidence type="ECO:0000313" key="11">
    <source>
        <dbReference type="Proteomes" id="UP000046393"/>
    </source>
</evidence>
<dbReference type="Pfam" id="PF03656">
    <property type="entry name" value="Pam16"/>
    <property type="match status" value="1"/>
</dbReference>
<evidence type="ECO:0000256" key="10">
    <source>
        <dbReference type="ARBA" id="ARBA00071356"/>
    </source>
</evidence>
<dbReference type="GO" id="GO:0030150">
    <property type="term" value="P:protein import into mitochondrial matrix"/>
    <property type="evidence" value="ECO:0007669"/>
    <property type="project" value="InterPro"/>
</dbReference>
<evidence type="ECO:0000256" key="2">
    <source>
        <dbReference type="ARBA" id="ARBA00008817"/>
    </source>
</evidence>
<dbReference type="PANTHER" id="PTHR12388">
    <property type="entry name" value="MITOCHONDRIA ASSOCIATED GRANULOCYTE MACROPHAGE CSF SIGNALING MOLECULE"/>
    <property type="match status" value="1"/>
</dbReference>
<organism evidence="11 12">
    <name type="scientific">Syphacia muris</name>
    <dbReference type="NCBI Taxonomy" id="451379"/>
    <lineage>
        <taxon>Eukaryota</taxon>
        <taxon>Metazoa</taxon>
        <taxon>Ecdysozoa</taxon>
        <taxon>Nematoda</taxon>
        <taxon>Chromadorea</taxon>
        <taxon>Rhabditida</taxon>
        <taxon>Spirurina</taxon>
        <taxon>Oxyuridomorpha</taxon>
        <taxon>Oxyuroidea</taxon>
        <taxon>Oxyuridae</taxon>
        <taxon>Syphacia</taxon>
    </lineage>
</organism>
<evidence type="ECO:0000256" key="6">
    <source>
        <dbReference type="ARBA" id="ARBA00023010"/>
    </source>
</evidence>
<evidence type="ECO:0000256" key="4">
    <source>
        <dbReference type="ARBA" id="ARBA00022792"/>
    </source>
</evidence>
<evidence type="ECO:0000256" key="7">
    <source>
        <dbReference type="ARBA" id="ARBA00023128"/>
    </source>
</evidence>
<keyword evidence="7" id="KW-0496">Mitochondrion</keyword>
<dbReference type="Proteomes" id="UP000046393">
    <property type="component" value="Unplaced"/>
</dbReference>
<sequence length="123" mass="13695">LVLLYCICDSKLFLASKQAAARAAQQSGSAGSDARKSGETNARLGITLQEAMQILNVKQPLNAEEVEENYKRLFAVNDKSKGGSLYLQSKVYRAKERIDEEFLKMSTESTNKKSDKESEKVEK</sequence>
<evidence type="ECO:0000313" key="12">
    <source>
        <dbReference type="WBParaSite" id="SMUV_0000036101-mRNA-1"/>
    </source>
</evidence>
<name>A0A0N5A8G1_9BILA</name>
<dbReference type="InterPro" id="IPR036869">
    <property type="entry name" value="J_dom_sf"/>
</dbReference>
<comment type="subcellular location">
    <subcellularLocation>
        <location evidence="1">Mitochondrion inner membrane</location>
        <topology evidence="1">Peripheral membrane protein</topology>
        <orientation evidence="1">Matrix side</orientation>
    </subcellularLocation>
</comment>
<keyword evidence="6" id="KW-0811">Translocation</keyword>
<keyword evidence="4" id="KW-0999">Mitochondrion inner membrane</keyword>
<dbReference type="AlphaFoldDB" id="A0A0N5A8G1"/>
<dbReference type="InterPro" id="IPR005341">
    <property type="entry name" value="Tim16"/>
</dbReference>
<dbReference type="STRING" id="451379.A0A0N5A8G1"/>
<comment type="function">
    <text evidence="9">Regulates ATP-dependent protein translocation into the mitochondrial matrix.</text>
</comment>
<evidence type="ECO:0000256" key="3">
    <source>
        <dbReference type="ARBA" id="ARBA00022448"/>
    </source>
</evidence>
<dbReference type="WBParaSite" id="SMUV_0000036101-mRNA-1">
    <property type="protein sequence ID" value="SMUV_0000036101-mRNA-1"/>
    <property type="gene ID" value="SMUV_0000036101"/>
</dbReference>
<reference evidence="12" key="1">
    <citation type="submission" date="2017-02" db="UniProtKB">
        <authorList>
            <consortium name="WormBaseParasite"/>
        </authorList>
    </citation>
    <scope>IDENTIFICATION</scope>
</reference>
<keyword evidence="5" id="KW-0653">Protein transport</keyword>
<dbReference type="Gene3D" id="1.10.287.110">
    <property type="entry name" value="DnaJ domain"/>
    <property type="match status" value="1"/>
</dbReference>
<evidence type="ECO:0000256" key="9">
    <source>
        <dbReference type="ARBA" id="ARBA00059904"/>
    </source>
</evidence>
<keyword evidence="8" id="KW-0472">Membrane</keyword>
<dbReference type="GO" id="GO:0005744">
    <property type="term" value="C:TIM23 mitochondrial import inner membrane translocase complex"/>
    <property type="evidence" value="ECO:0007669"/>
    <property type="project" value="InterPro"/>
</dbReference>
<accession>A0A0N5A8G1</accession>
<proteinExistence type="inferred from homology"/>
<dbReference type="PANTHER" id="PTHR12388:SF0">
    <property type="entry name" value="MITOCHONDRIAL IMPORT INNER MEMBRANE TRANSLOCASE SUBUNIT TIM16"/>
    <property type="match status" value="1"/>
</dbReference>